<evidence type="ECO:0000256" key="5">
    <source>
        <dbReference type="ARBA" id="ARBA00022692"/>
    </source>
</evidence>
<dbReference type="GO" id="GO:0016020">
    <property type="term" value="C:membrane"/>
    <property type="evidence" value="ECO:0007669"/>
    <property type="project" value="UniProtKB-SubCell"/>
</dbReference>
<dbReference type="InterPro" id="IPR005548">
    <property type="entry name" value="Cell_div_FtsQ/DivIB_C"/>
</dbReference>
<keyword evidence="8" id="KW-0131">Cell cycle</keyword>
<dbReference type="Gene3D" id="3.10.20.310">
    <property type="entry name" value="membrane protein fhac"/>
    <property type="match status" value="1"/>
</dbReference>
<keyword evidence="3" id="KW-0997">Cell inner membrane</keyword>
<evidence type="ECO:0000256" key="2">
    <source>
        <dbReference type="ARBA" id="ARBA00022475"/>
    </source>
</evidence>
<dbReference type="InterPro" id="IPR026579">
    <property type="entry name" value="FtsQ"/>
</dbReference>
<evidence type="ECO:0000256" key="4">
    <source>
        <dbReference type="ARBA" id="ARBA00022618"/>
    </source>
</evidence>
<dbReference type="Pfam" id="PF08478">
    <property type="entry name" value="POTRA_1"/>
    <property type="match status" value="1"/>
</dbReference>
<dbReference type="GO" id="GO:0090529">
    <property type="term" value="P:cell septum assembly"/>
    <property type="evidence" value="ECO:0007669"/>
    <property type="project" value="InterPro"/>
</dbReference>
<evidence type="ECO:0000256" key="8">
    <source>
        <dbReference type="ARBA" id="ARBA00023306"/>
    </source>
</evidence>
<dbReference type="InterPro" id="IPR034746">
    <property type="entry name" value="POTRA"/>
</dbReference>
<evidence type="ECO:0000313" key="9">
    <source>
        <dbReference type="EMBL" id="NLW36728.1"/>
    </source>
</evidence>
<proteinExistence type="predicted"/>
<dbReference type="InterPro" id="IPR013685">
    <property type="entry name" value="POTRA_FtsQ_type"/>
</dbReference>
<reference evidence="9" key="1">
    <citation type="journal article" date="2020" name="Biotechnol. Biofuels">
        <title>New insights from the biogas microbiome by comprehensive genome-resolved metagenomics of nearly 1600 species originating from multiple anaerobic digesters.</title>
        <authorList>
            <person name="Campanaro S."/>
            <person name="Treu L."/>
            <person name="Rodriguez-R L.M."/>
            <person name="Kovalovszki A."/>
            <person name="Ziels R.M."/>
            <person name="Maus I."/>
            <person name="Zhu X."/>
            <person name="Kougias P.G."/>
            <person name="Basile A."/>
            <person name="Luo G."/>
            <person name="Schluter A."/>
            <person name="Konstantinidis K.T."/>
            <person name="Angelidaki I."/>
        </authorList>
    </citation>
    <scope>NUCLEOTIDE SEQUENCE</scope>
    <source>
        <strain evidence="9">AS06rmzACSIP_7</strain>
    </source>
</reference>
<keyword evidence="5" id="KW-0812">Transmembrane</keyword>
<keyword evidence="4" id="KW-0132">Cell division</keyword>
<name>A0A351U1A7_9BACT</name>
<evidence type="ECO:0000313" key="10">
    <source>
        <dbReference type="Proteomes" id="UP000777265"/>
    </source>
</evidence>
<evidence type="ECO:0000256" key="1">
    <source>
        <dbReference type="ARBA" id="ARBA00004370"/>
    </source>
</evidence>
<evidence type="ECO:0000256" key="6">
    <source>
        <dbReference type="ARBA" id="ARBA00022989"/>
    </source>
</evidence>
<dbReference type="Gene3D" id="3.40.50.11690">
    <property type="entry name" value="Cell division protein FtsQ/DivIB"/>
    <property type="match status" value="1"/>
</dbReference>
<dbReference type="Pfam" id="PF03799">
    <property type="entry name" value="FtsQ_DivIB_C"/>
    <property type="match status" value="1"/>
</dbReference>
<dbReference type="PANTHER" id="PTHR35851">
    <property type="entry name" value="CELL DIVISION PROTEIN FTSQ"/>
    <property type="match status" value="1"/>
</dbReference>
<reference evidence="9" key="2">
    <citation type="submission" date="2020-01" db="EMBL/GenBank/DDBJ databases">
        <authorList>
            <person name="Campanaro S."/>
        </authorList>
    </citation>
    <scope>NUCLEOTIDE SEQUENCE</scope>
    <source>
        <strain evidence="9">AS06rmzACSIP_7</strain>
    </source>
</reference>
<evidence type="ECO:0000256" key="3">
    <source>
        <dbReference type="ARBA" id="ARBA00022519"/>
    </source>
</evidence>
<keyword evidence="7" id="KW-0472">Membrane</keyword>
<keyword evidence="6" id="KW-1133">Transmembrane helix</keyword>
<dbReference type="EMBL" id="JAAYEE010000286">
    <property type="protein sequence ID" value="NLW36728.1"/>
    <property type="molecule type" value="Genomic_DNA"/>
</dbReference>
<organism evidence="9 10">
    <name type="scientific">Syntrophorhabdus aromaticivorans</name>
    <dbReference type="NCBI Taxonomy" id="328301"/>
    <lineage>
        <taxon>Bacteria</taxon>
        <taxon>Pseudomonadati</taxon>
        <taxon>Thermodesulfobacteriota</taxon>
        <taxon>Syntrophorhabdia</taxon>
        <taxon>Syntrophorhabdales</taxon>
        <taxon>Syntrophorhabdaceae</taxon>
        <taxon>Syntrophorhabdus</taxon>
    </lineage>
</organism>
<comment type="subcellular location">
    <subcellularLocation>
        <location evidence="1">Membrane</location>
    </subcellularLocation>
</comment>
<dbReference type="STRING" id="909663.GCA_000512235_01503"/>
<comment type="caution">
    <text evidence="9">The sequence shown here is derived from an EMBL/GenBank/DDBJ whole genome shotgun (WGS) entry which is preliminary data.</text>
</comment>
<dbReference type="PANTHER" id="PTHR35851:SF1">
    <property type="entry name" value="CELL DIVISION PROTEIN FTSQ"/>
    <property type="match status" value="1"/>
</dbReference>
<keyword evidence="2" id="KW-1003">Cell membrane</keyword>
<dbReference type="AlphaFoldDB" id="A0A351U1A7"/>
<accession>A0A351U1A7</accession>
<dbReference type="InterPro" id="IPR045335">
    <property type="entry name" value="FtsQ_C_sf"/>
</dbReference>
<gene>
    <name evidence="9" type="ORF">GXY80_14820</name>
</gene>
<dbReference type="PROSITE" id="PS51779">
    <property type="entry name" value="POTRA"/>
    <property type="match status" value="1"/>
</dbReference>
<dbReference type="Proteomes" id="UP000777265">
    <property type="component" value="Unassembled WGS sequence"/>
</dbReference>
<sequence>MKKTLYMLFLIPLCALSMLTLIYIFAKDEPLFFLKNIKVNGVQQLREPDIMGRISPFLSTSLFKVDTAKMREAIVSHPFVKEVRIKRIYPFSLVIDVKERTPSALWVDGEGQVHVLDESGEPYRGLTKGDVKGLFVINAREKSEAKSLYGQVNEWFREGLIKQDALSDIAYNEGSVTLYGSEDGVEIILGKEDQKGRLKRAVAVLEDAKKRGFLIKCIDARFERGAIIKERQG</sequence>
<protein>
    <submittedName>
        <fullName evidence="9">FtsQ-type POTRA domain-containing protein</fullName>
    </submittedName>
</protein>
<evidence type="ECO:0000256" key="7">
    <source>
        <dbReference type="ARBA" id="ARBA00023136"/>
    </source>
</evidence>